<gene>
    <name evidence="3" type="ORF">BLA23254_05094</name>
</gene>
<dbReference type="AlphaFoldDB" id="A0A6P2PEC6"/>
<dbReference type="InterPro" id="IPR029058">
    <property type="entry name" value="AB_hydrolase_fold"/>
</dbReference>
<dbReference type="EMBL" id="CABVPW010000027">
    <property type="protein sequence ID" value="VWC07088.1"/>
    <property type="molecule type" value="Genomic_DNA"/>
</dbReference>
<dbReference type="Gene3D" id="3.40.50.1820">
    <property type="entry name" value="alpha/beta hydrolase"/>
    <property type="match status" value="1"/>
</dbReference>
<accession>A0A6P2PEC6</accession>
<protein>
    <submittedName>
        <fullName evidence="3">Alpha/beta hydrolase</fullName>
    </submittedName>
</protein>
<organism evidence="3 4">
    <name type="scientific">Burkholderia lata (strain ATCC 17760 / DSM 23089 / LMG 22485 / NCIMB 9086 / R18194 / 383)</name>
    <dbReference type="NCBI Taxonomy" id="482957"/>
    <lineage>
        <taxon>Bacteria</taxon>
        <taxon>Pseudomonadati</taxon>
        <taxon>Pseudomonadota</taxon>
        <taxon>Betaproteobacteria</taxon>
        <taxon>Burkholderiales</taxon>
        <taxon>Burkholderiaceae</taxon>
        <taxon>Burkholderia</taxon>
        <taxon>Burkholderia cepacia complex</taxon>
    </lineage>
</organism>
<evidence type="ECO:0000256" key="1">
    <source>
        <dbReference type="ARBA" id="ARBA00022801"/>
    </source>
</evidence>
<proteinExistence type="predicted"/>
<name>A0A6P2PEC6_BURL3</name>
<feature type="domain" description="Alpha/beta hydrolase fold-3" evidence="2">
    <location>
        <begin position="67"/>
        <end position="262"/>
    </location>
</feature>
<evidence type="ECO:0000313" key="3">
    <source>
        <dbReference type="EMBL" id="VWC07088.1"/>
    </source>
</evidence>
<evidence type="ECO:0000259" key="2">
    <source>
        <dbReference type="Pfam" id="PF07859"/>
    </source>
</evidence>
<dbReference type="InterPro" id="IPR050300">
    <property type="entry name" value="GDXG_lipolytic_enzyme"/>
</dbReference>
<dbReference type="Pfam" id="PF07859">
    <property type="entry name" value="Abhydrolase_3"/>
    <property type="match status" value="1"/>
</dbReference>
<reference evidence="3 4" key="1">
    <citation type="submission" date="2019-09" db="EMBL/GenBank/DDBJ databases">
        <authorList>
            <person name="Depoorter E."/>
        </authorList>
    </citation>
    <scope>NUCLEOTIDE SEQUENCE [LARGE SCALE GENOMIC DNA]</scope>
    <source>
        <strain evidence="3">LMG 23254</strain>
    </source>
</reference>
<dbReference type="Proteomes" id="UP000494218">
    <property type="component" value="Unassembled WGS sequence"/>
</dbReference>
<dbReference type="GO" id="GO:0016787">
    <property type="term" value="F:hydrolase activity"/>
    <property type="evidence" value="ECO:0007669"/>
    <property type="project" value="UniProtKB-KW"/>
</dbReference>
<keyword evidence="1 3" id="KW-0378">Hydrolase</keyword>
<sequence length="289" mass="31278">MIPSPFQLDAQMPLPTAEAESYARTALSWAQDVPAGIASERNVSYGPSRLHRYDVFHASHADKPPVVIFWHGGGWTNGYKEWGHFMAEHVVRLGATLVLPDYRLAPESRMPAAFDDCALLLRALAASPGFAGDLRRVYVAGHSAGGHLAALTALRPGGRDDAIAGGVTIRGCAPISGIMDLAHPSPSAGSLEARVYDMVLGDANDDGLFSPVCWTAGNTVPFALSYGERDSERVIRSNRRLASLLACQSAPVVCREALDLNHFETHLALRDPDCDWYAMLDELMRGNVR</sequence>
<dbReference type="SUPFAM" id="SSF53474">
    <property type="entry name" value="alpha/beta-Hydrolases"/>
    <property type="match status" value="1"/>
</dbReference>
<dbReference type="PANTHER" id="PTHR48081:SF33">
    <property type="entry name" value="KYNURENINE FORMAMIDASE"/>
    <property type="match status" value="1"/>
</dbReference>
<evidence type="ECO:0000313" key="4">
    <source>
        <dbReference type="Proteomes" id="UP000494218"/>
    </source>
</evidence>
<dbReference type="PANTHER" id="PTHR48081">
    <property type="entry name" value="AB HYDROLASE SUPERFAMILY PROTEIN C4A8.06C"/>
    <property type="match status" value="1"/>
</dbReference>
<dbReference type="InterPro" id="IPR013094">
    <property type="entry name" value="AB_hydrolase_3"/>
</dbReference>